<keyword evidence="2" id="KW-1185">Reference proteome</keyword>
<proteinExistence type="predicted"/>
<organism evidence="1 2">
    <name type="scientific">Timema podura</name>
    <name type="common">Walking stick</name>
    <dbReference type="NCBI Taxonomy" id="61482"/>
    <lineage>
        <taxon>Eukaryota</taxon>
        <taxon>Metazoa</taxon>
        <taxon>Ecdysozoa</taxon>
        <taxon>Arthropoda</taxon>
        <taxon>Hexapoda</taxon>
        <taxon>Insecta</taxon>
        <taxon>Pterygota</taxon>
        <taxon>Neoptera</taxon>
        <taxon>Polyneoptera</taxon>
        <taxon>Phasmatodea</taxon>
        <taxon>Timematodea</taxon>
        <taxon>Timematoidea</taxon>
        <taxon>Timematidae</taxon>
        <taxon>Timema</taxon>
    </lineage>
</organism>
<accession>A0ABN7P9J1</accession>
<sequence length="142" mass="15618">MALVISVSYYVNHDPEDEGNSTATPLNLSDVTEAPNLIQLVSWPIPEKPAPDWSGDYVDPSQLEMAVGAGKAALMARDMLETRTPTLSLLSPSYRHQKTVRTNARADQLARAGYVMDVATRTLVNRFATVPIYPFLYQGSYG</sequence>
<gene>
    <name evidence="1" type="ORF">TPAB3V08_LOCUS10747</name>
</gene>
<name>A0ABN7P9J1_TIMPD</name>
<evidence type="ECO:0000313" key="2">
    <source>
        <dbReference type="Proteomes" id="UP001153148"/>
    </source>
</evidence>
<evidence type="ECO:0000313" key="1">
    <source>
        <dbReference type="EMBL" id="CAG2063800.1"/>
    </source>
</evidence>
<dbReference type="EMBL" id="CAJPIN010029224">
    <property type="protein sequence ID" value="CAG2063800.1"/>
    <property type="molecule type" value="Genomic_DNA"/>
</dbReference>
<comment type="caution">
    <text evidence="1">The sequence shown here is derived from an EMBL/GenBank/DDBJ whole genome shotgun (WGS) entry which is preliminary data.</text>
</comment>
<protein>
    <submittedName>
        <fullName evidence="1">Uncharacterized protein</fullName>
    </submittedName>
</protein>
<feature type="non-terminal residue" evidence="1">
    <location>
        <position position="142"/>
    </location>
</feature>
<reference evidence="1" key="1">
    <citation type="submission" date="2021-03" db="EMBL/GenBank/DDBJ databases">
        <authorList>
            <person name="Tran Van P."/>
        </authorList>
    </citation>
    <scope>NUCLEOTIDE SEQUENCE</scope>
</reference>
<dbReference type="Proteomes" id="UP001153148">
    <property type="component" value="Unassembled WGS sequence"/>
</dbReference>